<dbReference type="EMBL" id="JBFOLJ010000007">
    <property type="protein sequence ID" value="KAL2520569.1"/>
    <property type="molecule type" value="Genomic_DNA"/>
</dbReference>
<dbReference type="Proteomes" id="UP001604277">
    <property type="component" value="Unassembled WGS sequence"/>
</dbReference>
<reference evidence="2" key="1">
    <citation type="submission" date="2024-07" db="EMBL/GenBank/DDBJ databases">
        <title>Two chromosome-level genome assemblies of Korean endemic species Abeliophyllum distichum and Forsythia ovata (Oleaceae).</title>
        <authorList>
            <person name="Jang H."/>
        </authorList>
    </citation>
    <scope>NUCLEOTIDE SEQUENCE [LARGE SCALE GENOMIC DNA]</scope>
</reference>
<organism evidence="1 2">
    <name type="scientific">Forsythia ovata</name>
    <dbReference type="NCBI Taxonomy" id="205694"/>
    <lineage>
        <taxon>Eukaryota</taxon>
        <taxon>Viridiplantae</taxon>
        <taxon>Streptophyta</taxon>
        <taxon>Embryophyta</taxon>
        <taxon>Tracheophyta</taxon>
        <taxon>Spermatophyta</taxon>
        <taxon>Magnoliopsida</taxon>
        <taxon>eudicotyledons</taxon>
        <taxon>Gunneridae</taxon>
        <taxon>Pentapetalae</taxon>
        <taxon>asterids</taxon>
        <taxon>lamiids</taxon>
        <taxon>Lamiales</taxon>
        <taxon>Oleaceae</taxon>
        <taxon>Forsythieae</taxon>
        <taxon>Forsythia</taxon>
    </lineage>
</organism>
<name>A0ABD1U6E8_9LAMI</name>
<sequence>MVAVSDHKYWTSSWAKATDNAGLSKMLKMAEMSTVRSHVLNCELYKVLSMKIDELRSTAMGSKVIDELRSENMILRSRLALAENARVQAEFKIIKSKKIQRLSVNARKQAELKLRVCEDMTYAKHKELTEALAELSKAKELLAKLGASSYTDPKWLMDKYEP</sequence>
<proteinExistence type="predicted"/>
<protein>
    <submittedName>
        <fullName evidence="1">Uncharacterized protein</fullName>
    </submittedName>
</protein>
<gene>
    <name evidence="1" type="ORF">Fot_24492</name>
</gene>
<evidence type="ECO:0000313" key="1">
    <source>
        <dbReference type="EMBL" id="KAL2520569.1"/>
    </source>
</evidence>
<evidence type="ECO:0000313" key="2">
    <source>
        <dbReference type="Proteomes" id="UP001604277"/>
    </source>
</evidence>
<comment type="caution">
    <text evidence="1">The sequence shown here is derived from an EMBL/GenBank/DDBJ whole genome shotgun (WGS) entry which is preliminary data.</text>
</comment>
<accession>A0ABD1U6E8</accession>
<keyword evidence="2" id="KW-1185">Reference proteome</keyword>
<dbReference type="AlphaFoldDB" id="A0ABD1U6E8"/>